<sequence>MMPLQCCRFDISYYHVYGVAAVLMTNEQSFGLVLQPYMVKKAVDIPSVDLLDLVKLVSRSTAIPRALWSIARHENYLLGVEGDVVHKRRGL</sequence>
<keyword evidence="2" id="KW-1185">Reference proteome</keyword>
<accession>A0A4S8INC5</accession>
<dbReference type="Proteomes" id="UP000317650">
    <property type="component" value="Chromosome 6"/>
</dbReference>
<dbReference type="AlphaFoldDB" id="A0A4S8INC5"/>
<evidence type="ECO:0000313" key="1">
    <source>
        <dbReference type="EMBL" id="THU50015.1"/>
    </source>
</evidence>
<reference evidence="1 2" key="1">
    <citation type="journal article" date="2019" name="Nat. Plants">
        <title>Genome sequencing of Musa balbisiana reveals subgenome evolution and function divergence in polyploid bananas.</title>
        <authorList>
            <person name="Yao X."/>
        </authorList>
    </citation>
    <scope>NUCLEOTIDE SEQUENCE [LARGE SCALE GENOMIC DNA]</scope>
    <source>
        <strain evidence="2">cv. DH-PKW</strain>
        <tissue evidence="1">Leaves</tissue>
    </source>
</reference>
<proteinExistence type="predicted"/>
<protein>
    <submittedName>
        <fullName evidence="1">Uncharacterized protein</fullName>
    </submittedName>
</protein>
<gene>
    <name evidence="1" type="ORF">C4D60_Mb06t15630</name>
</gene>
<dbReference type="EMBL" id="PYDT01000009">
    <property type="protein sequence ID" value="THU50015.1"/>
    <property type="molecule type" value="Genomic_DNA"/>
</dbReference>
<comment type="caution">
    <text evidence="1">The sequence shown here is derived from an EMBL/GenBank/DDBJ whole genome shotgun (WGS) entry which is preliminary data.</text>
</comment>
<organism evidence="1 2">
    <name type="scientific">Musa balbisiana</name>
    <name type="common">Banana</name>
    <dbReference type="NCBI Taxonomy" id="52838"/>
    <lineage>
        <taxon>Eukaryota</taxon>
        <taxon>Viridiplantae</taxon>
        <taxon>Streptophyta</taxon>
        <taxon>Embryophyta</taxon>
        <taxon>Tracheophyta</taxon>
        <taxon>Spermatophyta</taxon>
        <taxon>Magnoliopsida</taxon>
        <taxon>Liliopsida</taxon>
        <taxon>Zingiberales</taxon>
        <taxon>Musaceae</taxon>
        <taxon>Musa</taxon>
    </lineage>
</organism>
<evidence type="ECO:0000313" key="2">
    <source>
        <dbReference type="Proteomes" id="UP000317650"/>
    </source>
</evidence>
<name>A0A4S8INC5_MUSBA</name>